<organism evidence="10 11">
    <name type="scientific">Desulfobacula toluolica (strain DSM 7467 / Tol2)</name>
    <dbReference type="NCBI Taxonomy" id="651182"/>
    <lineage>
        <taxon>Bacteria</taxon>
        <taxon>Pseudomonadati</taxon>
        <taxon>Thermodesulfobacteriota</taxon>
        <taxon>Desulfobacteria</taxon>
        <taxon>Desulfobacterales</taxon>
        <taxon>Desulfobacteraceae</taxon>
        <taxon>Desulfobacula</taxon>
    </lineage>
</organism>
<evidence type="ECO:0000256" key="4">
    <source>
        <dbReference type="ARBA" id="ARBA00023004"/>
    </source>
</evidence>
<feature type="binding site" evidence="6 7">
    <location>
        <position position="77"/>
    </location>
    <ligand>
        <name>[4Fe-4S] cluster</name>
        <dbReference type="ChEBI" id="CHEBI:49883"/>
        <note>4Fe-4S-S-AdoMet</note>
    </ligand>
</feature>
<comment type="pathway">
    <text evidence="6">Quinol/quinone metabolism; menaquinone biosynthesis.</text>
</comment>
<feature type="binding site" evidence="8">
    <location>
        <position position="182"/>
    </location>
    <ligand>
        <name>S-adenosyl-L-methionine</name>
        <dbReference type="ChEBI" id="CHEBI:59789"/>
    </ligand>
</feature>
<dbReference type="GO" id="GO:0044689">
    <property type="term" value="F:7,8-didemethyl-8-hydroxy-5-deazariboflavin synthase activity"/>
    <property type="evidence" value="ECO:0007669"/>
    <property type="project" value="TreeGrafter"/>
</dbReference>
<dbReference type="InterPro" id="IPR022432">
    <property type="entry name" value="MqnE"/>
</dbReference>
<keyword evidence="3 6" id="KW-0479">Metal-binding</keyword>
<dbReference type="PATRIC" id="fig|651182.5.peg.4071"/>
<dbReference type="HAMAP" id="MF_00993">
    <property type="entry name" value="MqnE"/>
    <property type="match status" value="1"/>
</dbReference>
<dbReference type="NCBIfam" id="TIGR00423">
    <property type="entry name" value="CofH family radical SAM protein"/>
    <property type="match status" value="1"/>
</dbReference>
<dbReference type="SFLD" id="SFLDS00029">
    <property type="entry name" value="Radical_SAM"/>
    <property type="match status" value="2"/>
</dbReference>
<keyword evidence="1 6" id="KW-0004">4Fe-4S</keyword>
<dbReference type="Pfam" id="PF19288">
    <property type="entry name" value="CofH_C"/>
    <property type="match status" value="1"/>
</dbReference>
<comment type="similarity">
    <text evidence="6">Belongs to the radical SAM superfamily. MqnE family.</text>
</comment>
<dbReference type="NCBIfam" id="TIGR03700">
    <property type="entry name" value="mena_SCO4494"/>
    <property type="match status" value="1"/>
</dbReference>
<dbReference type="OrthoDB" id="9802027at2"/>
<keyword evidence="6" id="KW-0474">Menaquinone biosynthesis</keyword>
<dbReference type="PANTHER" id="PTHR43076">
    <property type="entry name" value="FO SYNTHASE (COFH)"/>
    <property type="match status" value="1"/>
</dbReference>
<name>K0NRM8_DESTT</name>
<evidence type="ECO:0000256" key="6">
    <source>
        <dbReference type="HAMAP-Rule" id="MF_00993"/>
    </source>
</evidence>
<reference evidence="10 11" key="1">
    <citation type="journal article" date="2013" name="Environ. Microbiol.">
        <title>Complete genome, catabolic sub-proteomes and key-metabolites of Desulfobacula toluolica Tol2, a marine, aromatic compound-degrading, sulfate-reducing bacterium.</title>
        <authorList>
            <person name="Wohlbrand L."/>
            <person name="Jacob J.H."/>
            <person name="Kube M."/>
            <person name="Mussmann M."/>
            <person name="Jarling R."/>
            <person name="Beck A."/>
            <person name="Amann R."/>
            <person name="Wilkes H."/>
            <person name="Reinhardt R."/>
            <person name="Rabus R."/>
        </authorList>
    </citation>
    <scope>NUCLEOTIDE SEQUENCE [LARGE SCALE GENOMIC DNA]</scope>
    <source>
        <strain evidence="11">DSM 7467 / Tol2</strain>
    </source>
</reference>
<comment type="cofactor">
    <cofactor evidence="6 7">
        <name>[4Fe-4S] cluster</name>
        <dbReference type="ChEBI" id="CHEBI:49883"/>
    </cofactor>
    <text evidence="6 7">Binds 1 [4Fe-4S] cluster. The cluster is coordinated with 3 cysteines and an exchangeable S-adenosyl-L-methionine.</text>
</comment>
<evidence type="ECO:0000256" key="5">
    <source>
        <dbReference type="ARBA" id="ARBA00023014"/>
    </source>
</evidence>
<dbReference type="EMBL" id="FO203503">
    <property type="protein sequence ID" value="CCK81607.1"/>
    <property type="molecule type" value="Genomic_DNA"/>
</dbReference>
<proteinExistence type="inferred from homology"/>
<dbReference type="SMART" id="SM00729">
    <property type="entry name" value="Elp3"/>
    <property type="match status" value="1"/>
</dbReference>
<dbReference type="RefSeq" id="WP_014958796.1">
    <property type="nucleotide sequence ID" value="NC_018645.1"/>
</dbReference>
<dbReference type="Pfam" id="PF04055">
    <property type="entry name" value="Radical_SAM"/>
    <property type="match status" value="1"/>
</dbReference>
<keyword evidence="4 6" id="KW-0408">Iron</keyword>
<dbReference type="GO" id="GO:0009234">
    <property type="term" value="P:menaquinone biosynthetic process"/>
    <property type="evidence" value="ECO:0007669"/>
    <property type="project" value="UniProtKB-UniRule"/>
</dbReference>
<dbReference type="InterPro" id="IPR013785">
    <property type="entry name" value="Aldolase_TIM"/>
</dbReference>
<keyword evidence="5 6" id="KW-0411">Iron-sulfur</keyword>
<dbReference type="PANTHER" id="PTHR43076:SF7">
    <property type="entry name" value="AMINODEOXYFUTALOSINE SYNTHASE"/>
    <property type="match status" value="1"/>
</dbReference>
<dbReference type="InterPro" id="IPR034405">
    <property type="entry name" value="F420"/>
</dbReference>
<dbReference type="SFLD" id="SFLDF00343">
    <property type="entry name" value="aminofutalosine_synthase_(mqnE"/>
    <property type="match status" value="1"/>
</dbReference>
<dbReference type="EC" id="2.5.1.120" evidence="6"/>
<dbReference type="CDD" id="cd01335">
    <property type="entry name" value="Radical_SAM"/>
    <property type="match status" value="1"/>
</dbReference>
<dbReference type="InterPro" id="IPR020050">
    <property type="entry name" value="FO_synthase_su2"/>
</dbReference>
<evidence type="ECO:0000256" key="8">
    <source>
        <dbReference type="PIRSR" id="PIRSR004762-2"/>
    </source>
</evidence>
<comment type="catalytic activity">
    <reaction evidence="6">
        <text>3-[(1-carboxyvinyl)-oxy]benzoate + S-adenosyl-L-methionine + H2O = 6-amino-6-deoxyfutalosine + hydrogencarbonate + L-methionine + H(+)</text>
        <dbReference type="Rhea" id="RHEA:33075"/>
        <dbReference type="ChEBI" id="CHEBI:15377"/>
        <dbReference type="ChEBI" id="CHEBI:15378"/>
        <dbReference type="ChEBI" id="CHEBI:17544"/>
        <dbReference type="ChEBI" id="CHEBI:57844"/>
        <dbReference type="ChEBI" id="CHEBI:59789"/>
        <dbReference type="ChEBI" id="CHEBI:64286"/>
        <dbReference type="ChEBI" id="CHEBI:76981"/>
        <dbReference type="EC" id="2.5.1.120"/>
    </reaction>
</comment>
<evidence type="ECO:0000256" key="3">
    <source>
        <dbReference type="ARBA" id="ARBA00022723"/>
    </source>
</evidence>
<dbReference type="GO" id="GO:0051539">
    <property type="term" value="F:4 iron, 4 sulfur cluster binding"/>
    <property type="evidence" value="ECO:0007669"/>
    <property type="project" value="UniProtKB-KW"/>
</dbReference>
<dbReference type="InterPro" id="IPR058240">
    <property type="entry name" value="rSAM_sf"/>
</dbReference>
<feature type="domain" description="Radical SAM core" evidence="9">
    <location>
        <begin position="56"/>
        <end position="294"/>
    </location>
</feature>
<dbReference type="HOGENOM" id="CLU_040406_0_0_7"/>
<comment type="function">
    <text evidence="6">Radical SAM enzyme that catalyzes the addition of the adenosyl radical to the double bond of 3-[(1-carboxyvinyl)oxy]benzoate, leading to aminodeoxyfutalosine (AFL), a key intermediate in the formation of menaquinone (MK, vitamin K2) from chorismate.</text>
</comment>
<dbReference type="AlphaFoldDB" id="K0NRM8"/>
<keyword evidence="11" id="KW-1185">Reference proteome</keyword>
<dbReference type="Gene3D" id="3.20.20.70">
    <property type="entry name" value="Aldolase class I"/>
    <property type="match status" value="1"/>
</dbReference>
<keyword evidence="6 10" id="KW-0808">Transferase</keyword>
<feature type="binding site" evidence="8">
    <location>
        <position position="76"/>
    </location>
    <ligand>
        <name>S-adenosyl-L-methionine</name>
        <dbReference type="ChEBI" id="CHEBI:59789"/>
    </ligand>
</feature>
<dbReference type="UniPathway" id="UPA00079"/>
<accession>K0NRM8</accession>
<dbReference type="PIRSF" id="PIRSF004762">
    <property type="entry name" value="CHP00423"/>
    <property type="match status" value="1"/>
</dbReference>
<evidence type="ECO:0000256" key="2">
    <source>
        <dbReference type="ARBA" id="ARBA00022691"/>
    </source>
</evidence>
<evidence type="ECO:0000256" key="7">
    <source>
        <dbReference type="PIRSR" id="PIRSR004762-1"/>
    </source>
</evidence>
<keyword evidence="2 6" id="KW-0949">S-adenosyl-L-methionine</keyword>
<dbReference type="InterPro" id="IPR006638">
    <property type="entry name" value="Elp3/MiaA/NifB-like_rSAM"/>
</dbReference>
<sequence>MDISFIDKRLENIYSKVLNGSRLSRKDGICIYETHDLIGLGQIANHVRRSLHGNKAFYIYNQHLNYTNVCKNRCRFCAYARDDNENGAYAWSIEEIEQRLLERIDEPVNELHIVGGLNENLSFNYFIDLLKTVKKVRPNATIKAFTCVEIDYLSNLAGLSVADTIQQLKDAGLEMMPGGGAEVLNSRIHEELFPKKIGHERWLEIVRAVHKAGIKTNATMLYGHIETIEERVDHLIALRELQDETGGFSAFIPLAFHSENTQLSHLPPTTAMDDLKNVAAARLLLDNFGHIKAYWVMIGEKLAQVALSFGADDLDGTIIEERITHMAGATSAKGLTKEQMEDMVVSAGFEPVERDSFYHPVNLSSDQRMA</sequence>
<evidence type="ECO:0000313" key="11">
    <source>
        <dbReference type="Proteomes" id="UP000007347"/>
    </source>
</evidence>
<dbReference type="SFLD" id="SFLDF00342">
    <property type="entry name" value="cyclic_dehypoxanthine_futalosi"/>
    <property type="match status" value="1"/>
</dbReference>
<dbReference type="InterPro" id="IPR007197">
    <property type="entry name" value="rSAM"/>
</dbReference>
<gene>
    <name evidence="10" type="primary">cofH</name>
    <name evidence="6" type="synonym">mqnE</name>
    <name evidence="10" type="ordered locus">TOL2_C34500</name>
</gene>
<evidence type="ECO:0000313" key="10">
    <source>
        <dbReference type="EMBL" id="CCK81607.1"/>
    </source>
</evidence>
<dbReference type="SUPFAM" id="SSF102114">
    <property type="entry name" value="Radical SAM enzymes"/>
    <property type="match status" value="1"/>
</dbReference>
<dbReference type="KEGG" id="dto:TOL2_C34500"/>
<dbReference type="Proteomes" id="UP000007347">
    <property type="component" value="Chromosome"/>
</dbReference>
<dbReference type="SFLD" id="SFLDG01064">
    <property type="entry name" value="F420__menaquinone_cofactor_bio"/>
    <property type="match status" value="2"/>
</dbReference>
<dbReference type="PROSITE" id="PS51918">
    <property type="entry name" value="RADICAL_SAM"/>
    <property type="match status" value="1"/>
</dbReference>
<dbReference type="SFLD" id="SFLDG01389">
    <property type="entry name" value="menaquinone_synthsis_involved"/>
    <property type="match status" value="2"/>
</dbReference>
<dbReference type="STRING" id="651182.TOL2_C34500"/>
<feature type="binding site" evidence="6 7">
    <location>
        <position position="70"/>
    </location>
    <ligand>
        <name>[4Fe-4S] cluster</name>
        <dbReference type="ChEBI" id="CHEBI:49883"/>
        <note>4Fe-4S-S-AdoMet</note>
    </ligand>
</feature>
<feature type="binding site" evidence="6 7">
    <location>
        <position position="74"/>
    </location>
    <ligand>
        <name>[4Fe-4S] cluster</name>
        <dbReference type="ChEBI" id="CHEBI:49883"/>
        <note>4Fe-4S-S-AdoMet</note>
    </ligand>
</feature>
<dbReference type="InterPro" id="IPR045567">
    <property type="entry name" value="CofH/MnqC-like_C"/>
</dbReference>
<protein>
    <recommendedName>
        <fullName evidence="6">Aminodeoxyfutalosine synthase</fullName>
        <shortName evidence="6">AFL synthase</shortName>
        <shortName evidence="6">Aminofutalosine synthase</shortName>
        <ecNumber evidence="6">2.5.1.120</ecNumber>
    </recommendedName>
    <alternativeName>
        <fullName evidence="6">Menaquinone biosynthetic enzyme MqnE</fullName>
    </alternativeName>
</protein>
<dbReference type="GO" id="GO:0005506">
    <property type="term" value="F:iron ion binding"/>
    <property type="evidence" value="ECO:0007669"/>
    <property type="project" value="UniProtKB-UniRule"/>
</dbReference>
<evidence type="ECO:0000259" key="9">
    <source>
        <dbReference type="PROSITE" id="PS51918"/>
    </source>
</evidence>
<dbReference type="GO" id="GO:0102573">
    <property type="term" value="F:aminodeoxyfutalosine synthase activity"/>
    <property type="evidence" value="ECO:0007669"/>
    <property type="project" value="UniProtKB-EC"/>
</dbReference>
<evidence type="ECO:0000256" key="1">
    <source>
        <dbReference type="ARBA" id="ARBA00022485"/>
    </source>
</evidence>